<proteinExistence type="predicted"/>
<dbReference type="InterPro" id="IPR028087">
    <property type="entry name" value="Tad_N"/>
</dbReference>
<sequence>MRHVRQSGAHGPARRRERGVVAIIVALTLAVLIGFAGLALDLGKLYTAKSELSNAADACALAAARDLTKAVSLATPEAAGISVGGKNRVLLQSENVVLTTNSNVTFSKQFTGPYLTKDQFSAADVPSIGFVRCTVNRANISNWFMQVISATLGTSAVAATAVASTTQSQTTCALPVSVCQPPAASPYTVGQWLASKVGSNNQLTGNFMWVKYYNPDGSLMTVPEIKALLTSAGQCSLPTVGSKVGATGNIQSMDGAWNTRFGIYQNPYNAPPDPSAAVPDFTGYAYSPAAAPYKGAPQLQKNVFPDFRDNRRPGHTPYQGDTASGLSVQGSNSGPQPTSYYTNGADRRLALVPVVDCGALTSSQKSTIQSWACVLMLHPMEKNINQALNGTIYLEYRGDASDPTSPCASQGIPGSTTAGIGPMVPVLVQ</sequence>
<dbReference type="OrthoDB" id="8595764at2"/>
<evidence type="ECO:0000313" key="4">
    <source>
        <dbReference type="EMBL" id="RDK02386.1"/>
    </source>
</evidence>
<keyword evidence="2" id="KW-1133">Transmembrane helix</keyword>
<feature type="compositionally biased region" description="Polar residues" evidence="1">
    <location>
        <begin position="319"/>
        <end position="341"/>
    </location>
</feature>
<dbReference type="Pfam" id="PF13400">
    <property type="entry name" value="Tad"/>
    <property type="match status" value="1"/>
</dbReference>
<keyword evidence="5" id="KW-1185">Reference proteome</keyword>
<dbReference type="EMBL" id="QHKS01000007">
    <property type="protein sequence ID" value="RDK02386.1"/>
    <property type="molecule type" value="Genomic_DNA"/>
</dbReference>
<feature type="domain" description="Putative Flp pilus-assembly TadG-like N-terminal" evidence="3">
    <location>
        <begin position="19"/>
        <end position="66"/>
    </location>
</feature>
<organism evidence="4 5">
    <name type="scientific">Paraburkholderia lacunae</name>
    <dbReference type="NCBI Taxonomy" id="2211104"/>
    <lineage>
        <taxon>Bacteria</taxon>
        <taxon>Pseudomonadati</taxon>
        <taxon>Pseudomonadota</taxon>
        <taxon>Betaproteobacteria</taxon>
        <taxon>Burkholderiales</taxon>
        <taxon>Burkholderiaceae</taxon>
        <taxon>Paraburkholderia</taxon>
    </lineage>
</organism>
<name>A0A370N9U2_9BURK</name>
<keyword evidence="2" id="KW-0472">Membrane</keyword>
<comment type="caution">
    <text evidence="4">The sequence shown here is derived from an EMBL/GenBank/DDBJ whole genome shotgun (WGS) entry which is preliminary data.</text>
</comment>
<feature type="region of interest" description="Disordered" evidence="1">
    <location>
        <begin position="305"/>
        <end position="341"/>
    </location>
</feature>
<gene>
    <name evidence="4" type="ORF">DLM46_12365</name>
</gene>
<evidence type="ECO:0000256" key="2">
    <source>
        <dbReference type="SAM" id="Phobius"/>
    </source>
</evidence>
<accession>A0A370N9U2</accession>
<reference evidence="5" key="1">
    <citation type="submission" date="2018-05" db="EMBL/GenBank/DDBJ databases">
        <authorList>
            <person name="Feng T."/>
        </authorList>
    </citation>
    <scope>NUCLEOTIDE SEQUENCE [LARGE SCALE GENOMIC DNA]</scope>
    <source>
        <strain evidence="5">S27</strain>
    </source>
</reference>
<protein>
    <submittedName>
        <fullName evidence="4">Pilus assembly protein TadG</fullName>
    </submittedName>
</protein>
<keyword evidence="2" id="KW-0812">Transmembrane</keyword>
<dbReference type="AlphaFoldDB" id="A0A370N9U2"/>
<evidence type="ECO:0000259" key="3">
    <source>
        <dbReference type="Pfam" id="PF13400"/>
    </source>
</evidence>
<dbReference type="Proteomes" id="UP000254875">
    <property type="component" value="Unassembled WGS sequence"/>
</dbReference>
<evidence type="ECO:0000256" key="1">
    <source>
        <dbReference type="SAM" id="MobiDB-lite"/>
    </source>
</evidence>
<feature type="transmembrane region" description="Helical" evidence="2">
    <location>
        <begin position="20"/>
        <end position="40"/>
    </location>
</feature>
<evidence type="ECO:0000313" key="5">
    <source>
        <dbReference type="Proteomes" id="UP000254875"/>
    </source>
</evidence>